<evidence type="ECO:0000313" key="2">
    <source>
        <dbReference type="Proteomes" id="UP000282977"/>
    </source>
</evidence>
<dbReference type="OrthoDB" id="118092at2"/>
<dbReference type="SUPFAM" id="SSF51905">
    <property type="entry name" value="FAD/NAD(P)-binding domain"/>
    <property type="match status" value="1"/>
</dbReference>
<evidence type="ECO:0000313" key="1">
    <source>
        <dbReference type="EMBL" id="RVT41058.1"/>
    </source>
</evidence>
<dbReference type="Proteomes" id="UP000282977">
    <property type="component" value="Unassembled WGS sequence"/>
</dbReference>
<gene>
    <name evidence="1" type="ORF">ENE74_11495</name>
</gene>
<name>A0A437J7A7_9SPHN</name>
<protein>
    <submittedName>
        <fullName evidence="1">Uncharacterized protein</fullName>
    </submittedName>
</protein>
<reference evidence="1 2" key="1">
    <citation type="submission" date="2019-01" db="EMBL/GenBank/DDBJ databases">
        <authorList>
            <person name="Chen W.-M."/>
        </authorList>
    </citation>
    <scope>NUCLEOTIDE SEQUENCE [LARGE SCALE GENOMIC DNA]</scope>
    <source>
        <strain evidence="1 2">TLA-22</strain>
    </source>
</reference>
<dbReference type="Gene3D" id="3.50.50.60">
    <property type="entry name" value="FAD/NAD(P)-binding domain"/>
    <property type="match status" value="1"/>
</dbReference>
<dbReference type="InterPro" id="IPR036188">
    <property type="entry name" value="FAD/NAD-bd_sf"/>
</dbReference>
<proteinExistence type="predicted"/>
<comment type="caution">
    <text evidence="1">The sequence shown here is derived from an EMBL/GenBank/DDBJ whole genome shotgun (WGS) entry which is preliminary data.</text>
</comment>
<keyword evidence="2" id="KW-1185">Reference proteome</keyword>
<dbReference type="AlphaFoldDB" id="A0A437J7A7"/>
<accession>A0A437J7A7</accession>
<organism evidence="1 2">
    <name type="scientific">Sphingobium algorifonticola</name>
    <dbReference type="NCBI Taxonomy" id="2008318"/>
    <lineage>
        <taxon>Bacteria</taxon>
        <taxon>Pseudomonadati</taxon>
        <taxon>Pseudomonadota</taxon>
        <taxon>Alphaproteobacteria</taxon>
        <taxon>Sphingomonadales</taxon>
        <taxon>Sphingomonadaceae</taxon>
        <taxon>Sphingobium</taxon>
    </lineage>
</organism>
<dbReference type="EMBL" id="RZUL01000003">
    <property type="protein sequence ID" value="RVT41058.1"/>
    <property type="molecule type" value="Genomic_DNA"/>
</dbReference>
<sequence>MNVRIRGSGIAAACCAHLLRRAGVAVTIDPVVRQAVPAILLSDPALALIRDVFGDSSLFTDRPRITHRRVSWGGSGLALVPQGGVLISEADMAAALPLPSGTTQRAHPDFTLHMAPPFPSGETHRFGARAATAVAVTVNAPEAASWVEAVDDGWLFLIGGGDGPAWLLAVGAPLALLLGQSRHVAPLCHAVQTESATFDTCPRILPALAGDGWLAGGTAALAFDPICGDGTAQAVREAILASAVLVAIAQGGDPQALRHHYDSMLLAAMRRHLALCIPFYQSGGTGIWWQAQVTALTQGHQWCTARLAHTPEPQYVLRGFALVSREAVA</sequence>